<name>A0AAD9TYC7_9ROSI</name>
<keyword evidence="3" id="KW-0472">Membrane</keyword>
<evidence type="ECO:0000256" key="2">
    <source>
        <dbReference type="ARBA" id="ARBA00023026"/>
    </source>
</evidence>
<dbReference type="Pfam" id="PF01476">
    <property type="entry name" value="LysM"/>
    <property type="match status" value="1"/>
</dbReference>
<dbReference type="GO" id="GO:0008061">
    <property type="term" value="F:chitin binding"/>
    <property type="evidence" value="ECO:0007669"/>
    <property type="project" value="UniProtKB-KW"/>
</dbReference>
<keyword evidence="3" id="KW-0812">Transmembrane</keyword>
<evidence type="ECO:0000256" key="3">
    <source>
        <dbReference type="SAM" id="Phobius"/>
    </source>
</evidence>
<dbReference type="PROSITE" id="PS51782">
    <property type="entry name" value="LYSM"/>
    <property type="match status" value="1"/>
</dbReference>
<accession>A0AAD9TYC7</accession>
<comment type="caution">
    <text evidence="5">The sequence shown here is derived from an EMBL/GenBank/DDBJ whole genome shotgun (WGS) entry which is preliminary data.</text>
</comment>
<evidence type="ECO:0000313" key="5">
    <source>
        <dbReference type="EMBL" id="KAK2644218.1"/>
    </source>
</evidence>
<dbReference type="AlphaFoldDB" id="A0AAD9TYC7"/>
<gene>
    <name evidence="5" type="ORF">Ddye_019413</name>
</gene>
<evidence type="ECO:0000256" key="1">
    <source>
        <dbReference type="ARBA" id="ARBA00022669"/>
    </source>
</evidence>
<dbReference type="InterPro" id="IPR018392">
    <property type="entry name" value="LysM"/>
</dbReference>
<dbReference type="SMART" id="SM00257">
    <property type="entry name" value="LysM"/>
    <property type="match status" value="1"/>
</dbReference>
<keyword evidence="1" id="KW-0147">Chitin-binding</keyword>
<dbReference type="Proteomes" id="UP001280121">
    <property type="component" value="Unassembled WGS sequence"/>
</dbReference>
<keyword evidence="6" id="KW-1185">Reference proteome</keyword>
<protein>
    <recommendedName>
        <fullName evidence="4">LysM domain-containing protein</fullName>
    </recommendedName>
</protein>
<proteinExistence type="predicted"/>
<dbReference type="InterPro" id="IPR036779">
    <property type="entry name" value="LysM_dom_sf"/>
</dbReference>
<dbReference type="Gene3D" id="3.10.350.10">
    <property type="entry name" value="LysM domain"/>
    <property type="match status" value="1"/>
</dbReference>
<dbReference type="SUPFAM" id="SSF54106">
    <property type="entry name" value="LysM domain"/>
    <property type="match status" value="1"/>
</dbReference>
<evidence type="ECO:0000259" key="4">
    <source>
        <dbReference type="PROSITE" id="PS51782"/>
    </source>
</evidence>
<feature type="domain" description="LysM" evidence="4">
    <location>
        <begin position="54"/>
        <end position="98"/>
    </location>
</feature>
<dbReference type="InterPro" id="IPR052210">
    <property type="entry name" value="LysM1-like"/>
</dbReference>
<evidence type="ECO:0000313" key="6">
    <source>
        <dbReference type="Proteomes" id="UP001280121"/>
    </source>
</evidence>
<dbReference type="PANTHER" id="PTHR34997">
    <property type="entry name" value="AM15"/>
    <property type="match status" value="1"/>
</dbReference>
<dbReference type="EMBL" id="JANJYI010000006">
    <property type="protein sequence ID" value="KAK2644218.1"/>
    <property type="molecule type" value="Genomic_DNA"/>
</dbReference>
<dbReference type="CDD" id="cd00118">
    <property type="entry name" value="LysM"/>
    <property type="match status" value="1"/>
</dbReference>
<reference evidence="5" key="1">
    <citation type="journal article" date="2023" name="Plant J.">
        <title>Genome sequences and population genomics provide insights into the demographic history, inbreeding, and mutation load of two 'living fossil' tree species of Dipteronia.</title>
        <authorList>
            <person name="Feng Y."/>
            <person name="Comes H.P."/>
            <person name="Chen J."/>
            <person name="Zhu S."/>
            <person name="Lu R."/>
            <person name="Zhang X."/>
            <person name="Li P."/>
            <person name="Qiu J."/>
            <person name="Olsen K.M."/>
            <person name="Qiu Y."/>
        </authorList>
    </citation>
    <scope>NUCLEOTIDE SEQUENCE</scope>
    <source>
        <strain evidence="5">KIB01</strain>
    </source>
</reference>
<organism evidence="5 6">
    <name type="scientific">Dipteronia dyeriana</name>
    <dbReference type="NCBI Taxonomy" id="168575"/>
    <lineage>
        <taxon>Eukaryota</taxon>
        <taxon>Viridiplantae</taxon>
        <taxon>Streptophyta</taxon>
        <taxon>Embryophyta</taxon>
        <taxon>Tracheophyta</taxon>
        <taxon>Spermatophyta</taxon>
        <taxon>Magnoliopsida</taxon>
        <taxon>eudicotyledons</taxon>
        <taxon>Gunneridae</taxon>
        <taxon>Pentapetalae</taxon>
        <taxon>rosids</taxon>
        <taxon>malvids</taxon>
        <taxon>Sapindales</taxon>
        <taxon>Sapindaceae</taxon>
        <taxon>Hippocastanoideae</taxon>
        <taxon>Acereae</taxon>
        <taxon>Dipteronia</taxon>
    </lineage>
</organism>
<keyword evidence="3" id="KW-1133">Transmembrane helix</keyword>
<dbReference type="PANTHER" id="PTHR34997:SF1">
    <property type="entry name" value="PEPTIDOGLYCAN-BINDING LYSIN DOMAIN"/>
    <property type="match status" value="1"/>
</dbReference>
<feature type="transmembrane region" description="Helical" evidence="3">
    <location>
        <begin position="25"/>
        <end position="46"/>
    </location>
</feature>
<keyword evidence="2" id="KW-0843">Virulence</keyword>
<sequence>MVAGLLLIQDRENQERSFMANYNKIQTLVLMCALLCSFTMANFGFLGGKASCEKVFGVRSGDTCTGIAQMFKLSTVTFDSNNPNLKCDALFVGQWLCVAP</sequence>